<dbReference type="InterPro" id="IPR006076">
    <property type="entry name" value="FAD-dep_OxRdtase"/>
</dbReference>
<evidence type="ECO:0000256" key="1">
    <source>
        <dbReference type="ARBA" id="ARBA00001974"/>
    </source>
</evidence>
<evidence type="ECO:0000256" key="4">
    <source>
        <dbReference type="ARBA" id="ARBA00023002"/>
    </source>
</evidence>
<dbReference type="HOGENOM" id="CLU_007884_2_1_11"/>
<dbReference type="OrthoDB" id="9806257at2"/>
<name>E8N723_MICTS</name>
<keyword evidence="4" id="KW-0560">Oxidoreductase</keyword>
<dbReference type="Gene3D" id="3.30.9.10">
    <property type="entry name" value="D-Amino Acid Oxidase, subunit A, domain 2"/>
    <property type="match status" value="1"/>
</dbReference>
<evidence type="ECO:0000256" key="3">
    <source>
        <dbReference type="ARBA" id="ARBA00022827"/>
    </source>
</evidence>
<dbReference type="InterPro" id="IPR045170">
    <property type="entry name" value="MTOX"/>
</dbReference>
<dbReference type="AlphaFoldDB" id="E8N723"/>
<dbReference type="Proteomes" id="UP000008975">
    <property type="component" value="Chromosome"/>
</dbReference>
<reference evidence="6 7" key="1">
    <citation type="journal article" date="2011" name="J. Bacteriol.">
        <title>Genome sequence of Microbacterium testaceum StLB037, an N-acylhomoserine lactone-degrading bacterium isolated from potato leaves.</title>
        <authorList>
            <person name="Morohoshi T."/>
            <person name="Wang W.-Z."/>
            <person name="Someya N."/>
            <person name="Ikeda T."/>
        </authorList>
    </citation>
    <scope>NUCLEOTIDE SEQUENCE [LARGE SCALE GENOMIC DNA]</scope>
    <source>
        <strain evidence="6 7">StLB037</strain>
    </source>
</reference>
<dbReference type="PANTHER" id="PTHR10961:SF7">
    <property type="entry name" value="FAD DEPENDENT OXIDOREDUCTASE DOMAIN-CONTAINING PROTEIN"/>
    <property type="match status" value="1"/>
</dbReference>
<dbReference type="SUPFAM" id="SSF54373">
    <property type="entry name" value="FAD-linked reductases, C-terminal domain"/>
    <property type="match status" value="1"/>
</dbReference>
<dbReference type="EMBL" id="AP012052">
    <property type="protein sequence ID" value="BAJ74240.1"/>
    <property type="molecule type" value="Genomic_DNA"/>
</dbReference>
<protein>
    <submittedName>
        <fullName evidence="6">Glycine/D-amino acid oxidase</fullName>
    </submittedName>
</protein>
<gene>
    <name evidence="6" type="ordered locus">MTES_1276</name>
</gene>
<organism evidence="6 7">
    <name type="scientific">Microbacterium testaceum (strain StLB037)</name>
    <dbReference type="NCBI Taxonomy" id="979556"/>
    <lineage>
        <taxon>Bacteria</taxon>
        <taxon>Bacillati</taxon>
        <taxon>Actinomycetota</taxon>
        <taxon>Actinomycetes</taxon>
        <taxon>Micrococcales</taxon>
        <taxon>Microbacteriaceae</taxon>
        <taxon>Microbacterium</taxon>
    </lineage>
</organism>
<reference key="2">
    <citation type="submission" date="2011-02" db="EMBL/GenBank/DDBJ databases">
        <title>Genome sequence of Microbacterium testaceum StLB037.</title>
        <authorList>
            <person name="Morohoshi T."/>
            <person name="Wang W.Z."/>
            <person name="Someya N."/>
            <person name="Ikeda T."/>
        </authorList>
    </citation>
    <scope>NUCLEOTIDE SEQUENCE</scope>
    <source>
        <strain>StLB037</strain>
    </source>
</reference>
<accession>E8N723</accession>
<evidence type="ECO:0000259" key="5">
    <source>
        <dbReference type="Pfam" id="PF01266"/>
    </source>
</evidence>
<dbReference type="eggNOG" id="COG0665">
    <property type="taxonomic scope" value="Bacteria"/>
</dbReference>
<comment type="cofactor">
    <cofactor evidence="1">
        <name>FAD</name>
        <dbReference type="ChEBI" id="CHEBI:57692"/>
    </cofactor>
</comment>
<proteinExistence type="predicted"/>
<dbReference type="STRING" id="979556.MTES_1276"/>
<dbReference type="RefSeq" id="WP_013584365.1">
    <property type="nucleotide sequence ID" value="NC_015125.1"/>
</dbReference>
<keyword evidence="3" id="KW-0274">FAD</keyword>
<evidence type="ECO:0000313" key="7">
    <source>
        <dbReference type="Proteomes" id="UP000008975"/>
    </source>
</evidence>
<dbReference type="PANTHER" id="PTHR10961">
    <property type="entry name" value="PEROXISOMAL SARCOSINE OXIDASE"/>
    <property type="match status" value="1"/>
</dbReference>
<dbReference type="GO" id="GO:0050660">
    <property type="term" value="F:flavin adenine dinucleotide binding"/>
    <property type="evidence" value="ECO:0007669"/>
    <property type="project" value="InterPro"/>
</dbReference>
<evidence type="ECO:0000256" key="2">
    <source>
        <dbReference type="ARBA" id="ARBA00022630"/>
    </source>
</evidence>
<dbReference type="KEGG" id="mts:MTES_1276"/>
<evidence type="ECO:0000313" key="6">
    <source>
        <dbReference type="EMBL" id="BAJ74240.1"/>
    </source>
</evidence>
<dbReference type="Gene3D" id="3.50.50.60">
    <property type="entry name" value="FAD/NAD(P)-binding domain"/>
    <property type="match status" value="1"/>
</dbReference>
<sequence length="367" mass="39147">MSAEQVDVAVIGAGAMGAATAWHLSRRGVSVEVFEQFEPGHVRGASHGASRNFNVTYDEPDYLAWLREARVLWRELEDESATALLEVTGIVNHGGGRDLAGAAAAIRAGGFGAEMLDAGEAGRRWPGIRFDGPALFTPDAGRLNADASVAALLSRTVAAGGRVHARTRVEDLAVRDDDRVEFRAVSDTGERAVRARRVVVTAGAWTTRVLGTTDAASALPRLRVTQEQPAHFAPRDVTAPWPGLNHLPAPGGAETAWFPAGIYGMLTPGEGVKAGWHAAGPEIDPDRRRFTPDPDLTAALVRYAREWLPGVDADDFREITCTYTSTPDSRFVLDRVGPVVIGAGFSGHGFKFTPVIGRILADAVGRD</sequence>
<keyword evidence="2" id="KW-0285">Flavoprotein</keyword>
<feature type="domain" description="FAD dependent oxidoreductase" evidence="5">
    <location>
        <begin position="7"/>
        <end position="362"/>
    </location>
</feature>
<dbReference type="GO" id="GO:0008115">
    <property type="term" value="F:sarcosine oxidase activity"/>
    <property type="evidence" value="ECO:0007669"/>
    <property type="project" value="TreeGrafter"/>
</dbReference>
<dbReference type="InterPro" id="IPR036188">
    <property type="entry name" value="FAD/NAD-bd_sf"/>
</dbReference>
<dbReference type="Pfam" id="PF01266">
    <property type="entry name" value="DAO"/>
    <property type="match status" value="1"/>
</dbReference>
<dbReference type="SUPFAM" id="SSF51905">
    <property type="entry name" value="FAD/NAD(P)-binding domain"/>
    <property type="match status" value="1"/>
</dbReference>